<evidence type="ECO:0000313" key="1">
    <source>
        <dbReference type="EMBL" id="VZO36747.1"/>
    </source>
</evidence>
<organism evidence="1 2">
    <name type="scientific">Occultella aeris</name>
    <dbReference type="NCBI Taxonomy" id="2761496"/>
    <lineage>
        <taxon>Bacteria</taxon>
        <taxon>Bacillati</taxon>
        <taxon>Actinomycetota</taxon>
        <taxon>Actinomycetes</taxon>
        <taxon>Micrococcales</taxon>
        <taxon>Ruaniaceae</taxon>
        <taxon>Occultella</taxon>
    </lineage>
</organism>
<proteinExistence type="predicted"/>
<reference evidence="1 2" key="1">
    <citation type="submission" date="2019-11" db="EMBL/GenBank/DDBJ databases">
        <authorList>
            <person name="Criscuolo A."/>
        </authorList>
    </citation>
    <scope>NUCLEOTIDE SEQUENCE [LARGE SCALE GENOMIC DNA]</scope>
    <source>
        <strain evidence="1">CIP111667</strain>
    </source>
</reference>
<evidence type="ECO:0000313" key="2">
    <source>
        <dbReference type="Proteomes" id="UP000419743"/>
    </source>
</evidence>
<comment type="caution">
    <text evidence="1">The sequence shown here is derived from an EMBL/GenBank/DDBJ whole genome shotgun (WGS) entry which is preliminary data.</text>
</comment>
<gene>
    <name evidence="1" type="ORF">HALOF300_01927</name>
</gene>
<dbReference type="EMBL" id="CACRYJ010000025">
    <property type="protein sequence ID" value="VZO36747.1"/>
    <property type="molecule type" value="Genomic_DNA"/>
</dbReference>
<sequence>MKYRHDRTCTPAHAGVRRPIRYRATGNAPALTHRVAQVIAA</sequence>
<accession>A0A7M4DIH4</accession>
<dbReference type="RefSeq" id="WP_269455270.1">
    <property type="nucleotide sequence ID" value="NZ_CACRYJ010000025.1"/>
</dbReference>
<dbReference type="Proteomes" id="UP000419743">
    <property type="component" value="Unassembled WGS sequence"/>
</dbReference>
<keyword evidence="2" id="KW-1185">Reference proteome</keyword>
<protein>
    <submittedName>
        <fullName evidence="1">Uncharacterized protein</fullName>
    </submittedName>
</protein>
<name>A0A7M4DIH4_9MICO</name>
<dbReference type="AlphaFoldDB" id="A0A7M4DIH4"/>